<evidence type="ECO:0000313" key="4">
    <source>
        <dbReference type="EMBL" id="GAM58861.1"/>
    </source>
</evidence>
<proteinExistence type="inferred from homology"/>
<keyword evidence="5" id="KW-1185">Reference proteome</keyword>
<comment type="caution">
    <text evidence="4">The sequence shown here is derived from an EMBL/GenBank/DDBJ whole genome shotgun (WGS) entry which is preliminary data.</text>
</comment>
<dbReference type="InterPro" id="IPR024084">
    <property type="entry name" value="IsoPropMal-DH-like_dom"/>
</dbReference>
<dbReference type="SMART" id="SM01329">
    <property type="entry name" value="Iso_dh"/>
    <property type="match status" value="1"/>
</dbReference>
<comment type="similarity">
    <text evidence="1">Belongs to the isocitrate and isopropylmalate dehydrogenases family.</text>
</comment>
<dbReference type="GO" id="GO:0006099">
    <property type="term" value="P:tricarboxylic acid cycle"/>
    <property type="evidence" value="ECO:0007669"/>
    <property type="project" value="TreeGrafter"/>
</dbReference>
<dbReference type="GO" id="GO:0004449">
    <property type="term" value="F:isocitrate dehydrogenase (NAD+) activity"/>
    <property type="evidence" value="ECO:0007669"/>
    <property type="project" value="TreeGrafter"/>
</dbReference>
<accession>A0A0B8NY01</accession>
<evidence type="ECO:0000256" key="2">
    <source>
        <dbReference type="ARBA" id="ARBA00023002"/>
    </source>
</evidence>
<evidence type="ECO:0000313" key="5">
    <source>
        <dbReference type="Proteomes" id="UP000031671"/>
    </source>
</evidence>
<evidence type="ECO:0000259" key="3">
    <source>
        <dbReference type="SMART" id="SM01329"/>
    </source>
</evidence>
<organism evidence="4 5">
    <name type="scientific">Vibrio ishigakensis</name>
    <dbReference type="NCBI Taxonomy" id="1481914"/>
    <lineage>
        <taxon>Bacteria</taxon>
        <taxon>Pseudomonadati</taxon>
        <taxon>Pseudomonadota</taxon>
        <taxon>Gammaproteobacteria</taxon>
        <taxon>Vibrionales</taxon>
        <taxon>Vibrionaceae</taxon>
        <taxon>Vibrio</taxon>
    </lineage>
</organism>
<dbReference type="RefSeq" id="WP_261835714.1">
    <property type="nucleotide sequence ID" value="NZ_AP024882.1"/>
</dbReference>
<evidence type="ECO:0000256" key="1">
    <source>
        <dbReference type="ARBA" id="ARBA00007769"/>
    </source>
</evidence>
<name>A0A0B8NY01_9VIBR</name>
<reference evidence="4 5" key="1">
    <citation type="submission" date="2015-01" db="EMBL/GenBank/DDBJ databases">
        <title>Vibrio sp. C1 JCM 19231 whole genome shotgun sequence.</title>
        <authorList>
            <person name="Sawabe T."/>
            <person name="Meirelles P."/>
            <person name="Feng G."/>
            <person name="Sayaka M."/>
            <person name="Hattori M."/>
            <person name="Ohkuma M."/>
        </authorList>
    </citation>
    <scope>NUCLEOTIDE SEQUENCE [LARGE SCALE GENOMIC DNA]</scope>
    <source>
        <strain evidence="5">JCM 19231</strain>
    </source>
</reference>
<dbReference type="GO" id="GO:0003862">
    <property type="term" value="F:3-isopropylmalate dehydrogenase activity"/>
    <property type="evidence" value="ECO:0007669"/>
    <property type="project" value="UniProtKB-EC"/>
</dbReference>
<dbReference type="EMBL" id="BBRZ01000109">
    <property type="protein sequence ID" value="GAM58861.1"/>
    <property type="molecule type" value="Genomic_DNA"/>
</dbReference>
<dbReference type="AlphaFoldDB" id="A0A0B8NY01"/>
<dbReference type="Pfam" id="PF00180">
    <property type="entry name" value="Iso_dh"/>
    <property type="match status" value="1"/>
</dbReference>
<protein>
    <submittedName>
        <fullName evidence="4">3-isopropylmalate dehydrogenase</fullName>
        <ecNumber evidence="4">1.1.1.85</ecNumber>
    </submittedName>
</protein>
<dbReference type="Gene3D" id="3.40.718.10">
    <property type="entry name" value="Isopropylmalate Dehydrogenase"/>
    <property type="match status" value="1"/>
</dbReference>
<dbReference type="PANTHER" id="PTHR11835:SF34">
    <property type="entry name" value="ISOCITRATE DEHYDROGENASE [NAD] SUBUNIT ALPHA, MITOCHONDRIAL"/>
    <property type="match status" value="1"/>
</dbReference>
<reference evidence="4 5" key="2">
    <citation type="submission" date="2015-01" db="EMBL/GenBank/DDBJ databases">
        <authorList>
            <consortium name="NBRP consortium"/>
            <person name="Sawabe T."/>
            <person name="Meirelles P."/>
            <person name="Feng G."/>
            <person name="Sayaka M."/>
            <person name="Hattori M."/>
            <person name="Ohkuma M."/>
        </authorList>
    </citation>
    <scope>NUCLEOTIDE SEQUENCE [LARGE SCALE GENOMIC DNA]</scope>
    <source>
        <strain evidence="5">JCM 19231</strain>
    </source>
</reference>
<dbReference type="SUPFAM" id="SSF53659">
    <property type="entry name" value="Isocitrate/Isopropylmalate dehydrogenase-like"/>
    <property type="match status" value="1"/>
</dbReference>
<keyword evidence="2 4" id="KW-0560">Oxidoreductase</keyword>
<dbReference type="Proteomes" id="UP000031671">
    <property type="component" value="Unassembled WGS sequence"/>
</dbReference>
<gene>
    <name evidence="4" type="ORF">JCM19231_26</name>
</gene>
<sequence length="357" mass="38670">MKLLVLPGDGIGPEITQAAVKVLNAADSKFNLGLSCEFDDVGFDSLEKYGTTLRQETLEKAKTYDGIILGTQSHADYPKPEQGGRNVSAGFRIGLDLYANVRPARSRSFLPTNMSEGKSIDLVIMREATEGFYPDRNMTEGWGEVKTTPDMALSIRKITRHCSERIARKAFELAMSRDKKVTAIHKANSFHMTDGLFLEAVNDVAKEFPEVELDDLLVDASTAHLVRTPERFDVLVATNFYGDIISDLASELSGSLGLAGSMMASDEHCCAQAQHGSAPDIAGLDKANPTSMILSVSMLIEWMGQKHQREDLITASKAINAAVDATLENPNYRTADLGGSLGCQAFSDAVATQLANS</sequence>
<feature type="domain" description="Isopropylmalate dehydrogenase-like" evidence="3">
    <location>
        <begin position="2"/>
        <end position="350"/>
    </location>
</feature>
<dbReference type="EC" id="1.1.1.85" evidence="4"/>
<dbReference type="PANTHER" id="PTHR11835">
    <property type="entry name" value="DECARBOXYLATING DEHYDROGENASES-ISOCITRATE, ISOPROPYLMALATE, TARTRATE"/>
    <property type="match status" value="1"/>
</dbReference>
<dbReference type="GO" id="GO:0006102">
    <property type="term" value="P:isocitrate metabolic process"/>
    <property type="evidence" value="ECO:0007669"/>
    <property type="project" value="TreeGrafter"/>
</dbReference>